<dbReference type="PANTHER" id="PTHR30085">
    <property type="entry name" value="AMINO ACID ABC TRANSPORTER PERMEASE"/>
    <property type="match status" value="1"/>
</dbReference>
<dbReference type="EMBL" id="VJXY01000051">
    <property type="protein sequence ID" value="MBD6619970.1"/>
    <property type="molecule type" value="Genomic_DNA"/>
</dbReference>
<dbReference type="InterPro" id="IPR001360">
    <property type="entry name" value="Glyco_hydro_1"/>
</dbReference>
<organism evidence="5 6">
    <name type="scientific">Komarekiella delphini-convector SJRDD-AB1</name>
    <dbReference type="NCBI Taxonomy" id="2593771"/>
    <lineage>
        <taxon>Bacteria</taxon>
        <taxon>Bacillati</taxon>
        <taxon>Cyanobacteriota</taxon>
        <taxon>Cyanophyceae</taxon>
        <taxon>Nostocales</taxon>
        <taxon>Nostocaceae</taxon>
        <taxon>Komarekiella</taxon>
        <taxon>Komarekiella delphini-convector</taxon>
    </lineage>
</organism>
<gene>
    <name evidence="5" type="ORF">FNW02_30265</name>
</gene>
<sequence>MSNAETKPSTDKAHFSPLPESFMFGVATADHQCEAYDSRYEDIRDVWERRRALTIRGQATDFWHRYAEDIALAKSLGCKMFRFSIAWSRVEPKPGEFNEEAFEHYRQVIETIRSHGMEPMATLHHFTHPIHVEERGGLISPDFPSIFATYAKEVAQRLGPLVRYWISFNEPSQLIYGYVKPWWERAYFMPPGLDRGATIADQMTAVRKLMRNLFIAHTNARTILKQFNPDAQVGANPMLLGLPLWLQKLVDRNVTNLRRPEDFVAQGKRFSERALLEKGQVDVVIATLTVTQERQQQVAFSEAYYQAGQFLLVKSASPIQQLEDVDGKPVAVVKSTTAESTVYQLFPAANVQVVENHADALRALDYEQISAILADDTILLGIAQQFPGQYRLIGKNGGGLTEENYAAAVVKGDRELLNVVDRVVRNFKESGAWAASYARYFPGQPVPEPPRLGRRSTLADITHQGEAQPPVPNKPLPKPLLRGIQDRGYLIVAVKDNVPGFGYRDPETGEFSGLEIDLARALAKQIFGDPSKVKFKIVATQERLPVLRSVVRIFDPLMKIFSALSTSLTSNWWHLGMAGKLPTFLCPQECVGQQDFVGFDYYWGISNLRLNRIQQLMDAAFGRFGNAPVWSGVLYDMLKLHAQLFPDKEILIVENGCVDVADKVVKREDYIRQHIQQVQRARQDGVNVVGYVSWCITSNREWGLKFGPDSDFGLYHVGLDNDPELKRQPTTAAAEYREIIKKGGV</sequence>
<dbReference type="GO" id="GO:0006865">
    <property type="term" value="P:amino acid transport"/>
    <property type="evidence" value="ECO:0007669"/>
    <property type="project" value="TreeGrafter"/>
</dbReference>
<keyword evidence="6" id="KW-1185">Reference proteome</keyword>
<dbReference type="SUPFAM" id="SSF51445">
    <property type="entry name" value="(Trans)glycosidases"/>
    <property type="match status" value="2"/>
</dbReference>
<proteinExistence type="inferred from homology"/>
<dbReference type="AlphaFoldDB" id="A0AA40T3G0"/>
<dbReference type="PRINTS" id="PR00131">
    <property type="entry name" value="GLHYDRLASE1"/>
</dbReference>
<dbReference type="Proteomes" id="UP001165986">
    <property type="component" value="Unassembled WGS sequence"/>
</dbReference>
<dbReference type="GO" id="GO:0030288">
    <property type="term" value="C:outer membrane-bounded periplasmic space"/>
    <property type="evidence" value="ECO:0007669"/>
    <property type="project" value="TreeGrafter"/>
</dbReference>
<dbReference type="RefSeq" id="WP_191761168.1">
    <property type="nucleotide sequence ID" value="NZ_VJXY01000051.1"/>
</dbReference>
<dbReference type="InterPro" id="IPR018313">
    <property type="entry name" value="SBP_3_CS"/>
</dbReference>
<dbReference type="GO" id="GO:0005576">
    <property type="term" value="C:extracellular region"/>
    <property type="evidence" value="ECO:0007669"/>
    <property type="project" value="TreeGrafter"/>
</dbReference>
<dbReference type="InterPro" id="IPR001638">
    <property type="entry name" value="Solute-binding_3/MltF_N"/>
</dbReference>
<dbReference type="Pfam" id="PF00497">
    <property type="entry name" value="SBP_bac_3"/>
    <property type="match status" value="2"/>
</dbReference>
<dbReference type="InterPro" id="IPR017853">
    <property type="entry name" value="GH"/>
</dbReference>
<dbReference type="PROSITE" id="PS01039">
    <property type="entry name" value="SBP_BACTERIAL_3"/>
    <property type="match status" value="1"/>
</dbReference>
<name>A0AA40T3G0_9NOST</name>
<reference evidence="5" key="1">
    <citation type="submission" date="2019-07" db="EMBL/GenBank/DDBJ databases">
        <title>Toxilogical consequences of a new and cryptic species of cyanobacteria (Komarekiella delphini-convector) recovered from the epidermis of a bottlenose dolphin and 1500 ft. in the air.</title>
        <authorList>
            <person name="Brown A.O."/>
            <person name="Dvorak P."/>
            <person name="Villanueva C.D."/>
            <person name="Foss A.J."/>
            <person name="Garvey A.D."/>
            <person name="Gibson Q.A."/>
            <person name="Johansen J.R."/>
            <person name="Casamatta D.A."/>
        </authorList>
    </citation>
    <scope>NUCLEOTIDE SEQUENCE</scope>
    <source>
        <strain evidence="5">SJRDD-AB1</strain>
    </source>
</reference>
<dbReference type="InterPro" id="IPR051455">
    <property type="entry name" value="Bact_solute-bind_prot3"/>
</dbReference>
<evidence type="ECO:0000256" key="1">
    <source>
        <dbReference type="ARBA" id="ARBA00010333"/>
    </source>
</evidence>
<accession>A0AA40T3G0</accession>
<protein>
    <submittedName>
        <fullName evidence="5">Family 1 glycosylhydrolase</fullName>
    </submittedName>
</protein>
<dbReference type="Gene3D" id="3.40.190.10">
    <property type="entry name" value="Periplasmic binding protein-like II"/>
    <property type="match status" value="3"/>
</dbReference>
<evidence type="ECO:0000259" key="4">
    <source>
        <dbReference type="SMART" id="SM00062"/>
    </source>
</evidence>
<dbReference type="SUPFAM" id="SSF53850">
    <property type="entry name" value="Periplasmic binding protein-like II"/>
    <property type="match status" value="2"/>
</dbReference>
<dbReference type="Pfam" id="PF00232">
    <property type="entry name" value="Glyco_hydro_1"/>
    <property type="match status" value="2"/>
</dbReference>
<dbReference type="GO" id="GO:0004553">
    <property type="term" value="F:hydrolase activity, hydrolyzing O-glycosyl compounds"/>
    <property type="evidence" value="ECO:0007669"/>
    <property type="project" value="InterPro"/>
</dbReference>
<feature type="domain" description="Solute-binding protein family 3/N-terminal" evidence="4">
    <location>
        <begin position="232"/>
        <end position="444"/>
    </location>
</feature>
<evidence type="ECO:0000256" key="3">
    <source>
        <dbReference type="ARBA" id="ARBA00022729"/>
    </source>
</evidence>
<comment type="caution">
    <text evidence="5">The sequence shown here is derived from an EMBL/GenBank/DDBJ whole genome shotgun (WGS) entry which is preliminary data.</text>
</comment>
<dbReference type="GO" id="GO:0005975">
    <property type="term" value="P:carbohydrate metabolic process"/>
    <property type="evidence" value="ECO:0007669"/>
    <property type="project" value="InterPro"/>
</dbReference>
<evidence type="ECO:0000256" key="2">
    <source>
        <dbReference type="ARBA" id="ARBA00022448"/>
    </source>
</evidence>
<comment type="similarity">
    <text evidence="1">Belongs to the bacterial solute-binding protein 3 family.</text>
</comment>
<keyword evidence="3" id="KW-0732">Signal</keyword>
<dbReference type="PANTHER" id="PTHR30085:SF6">
    <property type="entry name" value="ABC TRANSPORTER GLUTAMINE-BINDING PROTEIN GLNH"/>
    <property type="match status" value="1"/>
</dbReference>
<evidence type="ECO:0000313" key="5">
    <source>
        <dbReference type="EMBL" id="MBD6619970.1"/>
    </source>
</evidence>
<dbReference type="SMART" id="SM00062">
    <property type="entry name" value="PBPb"/>
    <property type="match status" value="1"/>
</dbReference>
<keyword evidence="2" id="KW-0813">Transport</keyword>
<dbReference type="Gene3D" id="3.20.20.80">
    <property type="entry name" value="Glycosidases"/>
    <property type="match status" value="2"/>
</dbReference>
<evidence type="ECO:0000313" key="6">
    <source>
        <dbReference type="Proteomes" id="UP001165986"/>
    </source>
</evidence>